<dbReference type="GO" id="GO:0006890">
    <property type="term" value="P:retrograde vesicle-mediated transport, Golgi to endoplasmic reticulum"/>
    <property type="evidence" value="ECO:0007669"/>
    <property type="project" value="TreeGrafter"/>
</dbReference>
<evidence type="ECO:0000256" key="3">
    <source>
        <dbReference type="ARBA" id="ARBA00015843"/>
    </source>
</evidence>
<name>A0A817MJC5_9BILA</name>
<comment type="subcellular location">
    <subcellularLocation>
        <location evidence="1">Endoplasmic reticulum membrane</location>
        <topology evidence="1">Single-pass type IV membrane protein</topology>
    </subcellularLocation>
</comment>
<gene>
    <name evidence="15" type="ORF">GRG538_LOCUS2295</name>
    <name evidence="18" type="ORF">HFQ381_LOCUS8755</name>
    <name evidence="16" type="ORF">LUA448_LOCUS15267</name>
    <name evidence="14" type="ORF">TIS948_LOCUS4881</name>
    <name evidence="17" type="ORF">UJA718_LOCUS2510</name>
</gene>
<sequence>MAAMVALPTLAREKNFRRLLSSTEKLLEENAIEDWKLDQFVKSLTEMLNDMQKSMNRRPSSKQLDEYKQRVDILRRNIDITKLEDQTFPRQVLHQISSNSPIQEQSNEVTTAPKASIEPEKSVSASNKSSRPNLNRQQQFIESEEDKQDDIAALMIKTTESLLHSAQRLNDTVKSDQKKLGEAENLIETNTEKLIVQSKRLKHNAYSGSNCWIYLMLIIVIITFIYLTLFMRMFRKRTVTIKYANSGSKSSILNHSNNETTVNNTHITTITKSTDYISLLLNYANENHTDL</sequence>
<reference evidence="14" key="1">
    <citation type="submission" date="2021-02" db="EMBL/GenBank/DDBJ databases">
        <authorList>
            <person name="Nowell W R."/>
        </authorList>
    </citation>
    <scope>NUCLEOTIDE SEQUENCE</scope>
</reference>
<feature type="region of interest" description="Disordered" evidence="12">
    <location>
        <begin position="96"/>
        <end position="146"/>
    </location>
</feature>
<comment type="similarity">
    <text evidence="2">Belongs to the USE1 family.</text>
</comment>
<organism evidence="14 19">
    <name type="scientific">Rotaria socialis</name>
    <dbReference type="NCBI Taxonomy" id="392032"/>
    <lineage>
        <taxon>Eukaryota</taxon>
        <taxon>Metazoa</taxon>
        <taxon>Spiralia</taxon>
        <taxon>Gnathifera</taxon>
        <taxon>Rotifera</taxon>
        <taxon>Eurotatoria</taxon>
        <taxon>Bdelloidea</taxon>
        <taxon>Philodinida</taxon>
        <taxon>Philodinidae</taxon>
        <taxon>Rotaria</taxon>
    </lineage>
</organism>
<evidence type="ECO:0000256" key="9">
    <source>
        <dbReference type="ARBA" id="ARBA00022989"/>
    </source>
</evidence>
<dbReference type="AlphaFoldDB" id="A0A817MJC5"/>
<evidence type="ECO:0000313" key="20">
    <source>
        <dbReference type="Proteomes" id="UP000663873"/>
    </source>
</evidence>
<protein>
    <recommendedName>
        <fullName evidence="3">Vesicle transport protein USE1</fullName>
    </recommendedName>
    <alternativeName>
        <fullName evidence="11">USE1-like protein</fullName>
    </alternativeName>
</protein>
<proteinExistence type="inferred from homology"/>
<feature type="compositionally biased region" description="Polar residues" evidence="12">
    <location>
        <begin position="96"/>
        <end position="110"/>
    </location>
</feature>
<evidence type="ECO:0000256" key="8">
    <source>
        <dbReference type="ARBA" id="ARBA00022927"/>
    </source>
</evidence>
<keyword evidence="8" id="KW-0653">Protein transport</keyword>
<keyword evidence="9 13" id="KW-1133">Transmembrane helix</keyword>
<dbReference type="GO" id="GO:0031201">
    <property type="term" value="C:SNARE complex"/>
    <property type="evidence" value="ECO:0007669"/>
    <property type="project" value="TreeGrafter"/>
</dbReference>
<dbReference type="EMBL" id="CAJOBO010000444">
    <property type="protein sequence ID" value="CAF4223084.1"/>
    <property type="molecule type" value="Genomic_DNA"/>
</dbReference>
<dbReference type="OrthoDB" id="4506189at2759"/>
<dbReference type="GO" id="GO:0005789">
    <property type="term" value="C:endoplasmic reticulum membrane"/>
    <property type="evidence" value="ECO:0007669"/>
    <property type="project" value="UniProtKB-SubCell"/>
</dbReference>
<keyword evidence="20" id="KW-1185">Reference proteome</keyword>
<evidence type="ECO:0000256" key="11">
    <source>
        <dbReference type="ARBA" id="ARBA00032711"/>
    </source>
</evidence>
<evidence type="ECO:0000256" key="13">
    <source>
        <dbReference type="SAM" id="Phobius"/>
    </source>
</evidence>
<evidence type="ECO:0000313" key="15">
    <source>
        <dbReference type="EMBL" id="CAF3319602.1"/>
    </source>
</evidence>
<dbReference type="EMBL" id="CAJNYD010001874">
    <property type="protein sequence ID" value="CAF3375508.1"/>
    <property type="molecule type" value="Genomic_DNA"/>
</dbReference>
<keyword evidence="4" id="KW-0813">Transport</keyword>
<dbReference type="GO" id="GO:0015031">
    <property type="term" value="P:protein transport"/>
    <property type="evidence" value="ECO:0007669"/>
    <property type="project" value="UniProtKB-KW"/>
</dbReference>
<feature type="transmembrane region" description="Helical" evidence="13">
    <location>
        <begin position="212"/>
        <end position="234"/>
    </location>
</feature>
<dbReference type="Pfam" id="PF09753">
    <property type="entry name" value="Use1"/>
    <property type="match status" value="1"/>
</dbReference>
<evidence type="ECO:0000313" key="18">
    <source>
        <dbReference type="EMBL" id="CAF4223084.1"/>
    </source>
</evidence>
<accession>A0A817MJC5</accession>
<dbReference type="Proteomes" id="UP000663851">
    <property type="component" value="Unassembled WGS sequence"/>
</dbReference>
<evidence type="ECO:0000256" key="7">
    <source>
        <dbReference type="ARBA" id="ARBA00022892"/>
    </source>
</evidence>
<dbReference type="Proteomes" id="UP000663872">
    <property type="component" value="Unassembled WGS sequence"/>
</dbReference>
<evidence type="ECO:0000313" key="16">
    <source>
        <dbReference type="EMBL" id="CAF3375508.1"/>
    </source>
</evidence>
<dbReference type="EMBL" id="CAJNXB010000568">
    <property type="protein sequence ID" value="CAF3067097.1"/>
    <property type="molecule type" value="Genomic_DNA"/>
</dbReference>
<evidence type="ECO:0000313" key="14">
    <source>
        <dbReference type="EMBL" id="CAF3067097.1"/>
    </source>
</evidence>
<evidence type="ECO:0000256" key="6">
    <source>
        <dbReference type="ARBA" id="ARBA00022824"/>
    </source>
</evidence>
<keyword evidence="10 13" id="KW-0472">Membrane</keyword>
<evidence type="ECO:0000313" key="17">
    <source>
        <dbReference type="EMBL" id="CAF4135134.1"/>
    </source>
</evidence>
<evidence type="ECO:0000256" key="2">
    <source>
        <dbReference type="ARBA" id="ARBA00007891"/>
    </source>
</evidence>
<keyword evidence="5 13" id="KW-0812">Transmembrane</keyword>
<dbReference type="InterPro" id="IPR019150">
    <property type="entry name" value="Vesicle_transport_protein_Use1"/>
</dbReference>
<evidence type="ECO:0000313" key="19">
    <source>
        <dbReference type="Proteomes" id="UP000663825"/>
    </source>
</evidence>
<keyword evidence="6" id="KW-0256">Endoplasmic reticulum</keyword>
<comment type="caution">
    <text evidence="14">The sequence shown here is derived from an EMBL/GenBank/DDBJ whole genome shotgun (WGS) entry which is preliminary data.</text>
</comment>
<evidence type="ECO:0000256" key="4">
    <source>
        <dbReference type="ARBA" id="ARBA00022448"/>
    </source>
</evidence>
<evidence type="ECO:0000256" key="10">
    <source>
        <dbReference type="ARBA" id="ARBA00023136"/>
    </source>
</evidence>
<dbReference type="Proteomes" id="UP000663873">
    <property type="component" value="Unassembled WGS sequence"/>
</dbReference>
<feature type="compositionally biased region" description="Polar residues" evidence="12">
    <location>
        <begin position="123"/>
        <end position="141"/>
    </location>
</feature>
<dbReference type="EMBL" id="CAJOBP010000172">
    <property type="protein sequence ID" value="CAF4135134.1"/>
    <property type="molecule type" value="Genomic_DNA"/>
</dbReference>
<evidence type="ECO:0000256" key="12">
    <source>
        <dbReference type="SAM" id="MobiDB-lite"/>
    </source>
</evidence>
<dbReference type="PANTHER" id="PTHR13050:SF7">
    <property type="entry name" value="VESICLE TRANSPORT PROTEIN USE1"/>
    <property type="match status" value="1"/>
</dbReference>
<evidence type="ECO:0000256" key="1">
    <source>
        <dbReference type="ARBA" id="ARBA00004163"/>
    </source>
</evidence>
<dbReference type="EMBL" id="CAJNYT010000055">
    <property type="protein sequence ID" value="CAF3319602.1"/>
    <property type="molecule type" value="Genomic_DNA"/>
</dbReference>
<dbReference type="Proteomes" id="UP000663825">
    <property type="component" value="Unassembled WGS sequence"/>
</dbReference>
<dbReference type="PANTHER" id="PTHR13050">
    <property type="entry name" value="USE1-LIKE PROTEIN"/>
    <property type="match status" value="1"/>
</dbReference>
<keyword evidence="7" id="KW-0931">ER-Golgi transport</keyword>
<evidence type="ECO:0000256" key="5">
    <source>
        <dbReference type="ARBA" id="ARBA00022692"/>
    </source>
</evidence>
<dbReference type="Proteomes" id="UP000663833">
    <property type="component" value="Unassembled WGS sequence"/>
</dbReference>
<dbReference type="GO" id="GO:0005484">
    <property type="term" value="F:SNAP receptor activity"/>
    <property type="evidence" value="ECO:0007669"/>
    <property type="project" value="TreeGrafter"/>
</dbReference>